<organism evidence="2 3">
    <name type="scientific">Acetobacter malorum</name>
    <dbReference type="NCBI Taxonomy" id="178901"/>
    <lineage>
        <taxon>Bacteria</taxon>
        <taxon>Pseudomonadati</taxon>
        <taxon>Pseudomonadota</taxon>
        <taxon>Alphaproteobacteria</taxon>
        <taxon>Acetobacterales</taxon>
        <taxon>Acetobacteraceae</taxon>
        <taxon>Acetobacter</taxon>
    </lineage>
</organism>
<feature type="non-terminal residue" evidence="2">
    <location>
        <position position="46"/>
    </location>
</feature>
<dbReference type="AlphaFoldDB" id="A0A149UZN6"/>
<reference evidence="2 3" key="1">
    <citation type="submission" date="2015-06" db="EMBL/GenBank/DDBJ databases">
        <title>Improved classification and identification of acetic acid bacteria using matrix-assisted laser desorption/ionization time-of-flight mass spectrometry; Gluconobacter nephelii and Gluconobacter uchimurae are later heterotypic synonyms of Gluconobacter japonicus and Gluconobacter oxydans, respectively.</title>
        <authorList>
            <person name="Li L."/>
            <person name="Cleenwerck I."/>
            <person name="De Vuyst L."/>
            <person name="Vandamme P."/>
        </authorList>
    </citation>
    <scope>NUCLEOTIDE SEQUENCE [LARGE SCALE GENOMIC DNA]</scope>
    <source>
        <strain evidence="2 3">LMG 1604</strain>
    </source>
</reference>
<evidence type="ECO:0000313" key="3">
    <source>
        <dbReference type="Proteomes" id="UP000075538"/>
    </source>
</evidence>
<proteinExistence type="predicted"/>
<protein>
    <submittedName>
        <fullName evidence="2">Ankyrin</fullName>
    </submittedName>
</protein>
<feature type="region of interest" description="Disordered" evidence="1">
    <location>
        <begin position="1"/>
        <end position="29"/>
    </location>
</feature>
<dbReference type="EMBL" id="LHZZ01000652">
    <property type="protein sequence ID" value="KXV73427.1"/>
    <property type="molecule type" value="Genomic_DNA"/>
</dbReference>
<accession>A0A149UZN6</accession>
<feature type="compositionally biased region" description="Polar residues" evidence="1">
    <location>
        <begin position="1"/>
        <end position="17"/>
    </location>
</feature>
<dbReference type="Proteomes" id="UP000075538">
    <property type="component" value="Unassembled WGS sequence"/>
</dbReference>
<sequence>MTQVSSQDPRSQGTQTPGAGPGLFGDFTQEQVEALFINAAREGEAD</sequence>
<evidence type="ECO:0000256" key="1">
    <source>
        <dbReference type="SAM" id="MobiDB-lite"/>
    </source>
</evidence>
<name>A0A149UZN6_9PROT</name>
<evidence type="ECO:0000313" key="2">
    <source>
        <dbReference type="EMBL" id="KXV73427.1"/>
    </source>
</evidence>
<gene>
    <name evidence="2" type="ORF">AD953_16205</name>
</gene>
<comment type="caution">
    <text evidence="2">The sequence shown here is derived from an EMBL/GenBank/DDBJ whole genome shotgun (WGS) entry which is preliminary data.</text>
</comment>